<protein>
    <recommendedName>
        <fullName evidence="1">E3 ubiquitin-protein ligase listerin</fullName>
        <ecNumber evidence="1">2.3.2.27</ecNumber>
    </recommendedName>
    <alternativeName>
        <fullName evidence="1">RING-type E3 ubiquitin transferase listerin</fullName>
    </alternativeName>
</protein>
<feature type="domain" description="E3 ubiquitin-protein ligase listerin N-terminal" evidence="3">
    <location>
        <begin position="61"/>
        <end position="339"/>
    </location>
</feature>
<keyword evidence="1" id="KW-0863">Zinc-finger</keyword>
<dbReference type="Pfam" id="PF22958">
    <property type="entry name" value="Ltn1_1st"/>
    <property type="match status" value="1"/>
</dbReference>
<dbReference type="SUPFAM" id="SSF48371">
    <property type="entry name" value="ARM repeat"/>
    <property type="match status" value="1"/>
</dbReference>
<comment type="pathway">
    <text evidence="1">Protein modification; protein ubiquitination.</text>
</comment>
<evidence type="ECO:0000259" key="3">
    <source>
        <dbReference type="Pfam" id="PF22958"/>
    </source>
</evidence>
<reference evidence="4 5" key="1">
    <citation type="journal article" date="2018" name="Gigascience">
        <title>Genomes of trombidid mites reveal novel predicted allergens and laterally-transferred genes associated with secondary metabolism.</title>
        <authorList>
            <person name="Dong X."/>
            <person name="Chaisiri K."/>
            <person name="Xia D."/>
            <person name="Armstrong S.D."/>
            <person name="Fang Y."/>
            <person name="Donnelly M.J."/>
            <person name="Kadowaki T."/>
            <person name="McGarry J.W."/>
            <person name="Darby A.C."/>
            <person name="Makepeace B.L."/>
        </authorList>
    </citation>
    <scope>NUCLEOTIDE SEQUENCE [LARGE SCALE GENOMIC DNA]</scope>
    <source>
        <strain evidence="4">UoL-UT</strain>
    </source>
</reference>
<accession>A0A443S930</accession>
<dbReference type="InterPro" id="IPR039795">
    <property type="entry name" value="LTN1/Rkr1"/>
</dbReference>
<gene>
    <name evidence="4" type="ORF">B4U80_13889</name>
</gene>
<sequence length="700" mass="80535">MGGKKAQRTKGNTRPSSSGRTALLLSENVTSSPFVGFSAFKEANCENSAEAKNDEFDLSNDADICLVFKKLQKKDNITKTKALLEFAELCDDKDEDLIKALLPFWPKFYNKLALDLDWKVREAVHKAMHRLVNRLKREIAPILKNIMPVWLISFFDPYAPAASAAIISFNESFTNEKQKDYVQLMENILKNDMNVISPESEVEKKEFILLNSSMKAMSLLLVKLDKEYCLEFIESLLESEKFWSFCCHKNADIRFSWFKMKTTVCEVYPDLVKKYSAKVCQTSLNYITDNDPNACSAVWENCSVILPIIDKLPSILDYFPNEAFDEKQKFIQEFFSVFDIAVRNSEKLTHEFHEIVVSYFRCLKYFVTTSKIVSVERHEIFKNLVNTQVKPMLQRCILDSGSRRRNSLYYKEFTMFAESLDGSDEHSLILSCIEDTCRTTSDSSFNSSELLSGLMHFIHELTSSTGCNEKPLPRRVKFSPSSEPPKSVSILKKKSESKFCQSYEKVIVSLVDQVIKTFEIGIFDSRWLLFLKELSTVVTKSEQLFLKMVEFSNAFVVEKVVNNIVLFTEDPVVKRWTKNDSTSYVMMVAKELVKLIHVSDRKKDEWDPLWNSLTSLCSMKEIRDTCLSDIISLFEETVHENNLNPSDDVSNKREKLASVWTKGITLICEHCESQTKNACLRLFSAEFHKQLNGSISTREK</sequence>
<dbReference type="Gene3D" id="1.25.10.10">
    <property type="entry name" value="Leucine-rich Repeat Variant"/>
    <property type="match status" value="1"/>
</dbReference>
<dbReference type="OrthoDB" id="6108at2759"/>
<dbReference type="InterPro" id="IPR011989">
    <property type="entry name" value="ARM-like"/>
</dbReference>
<dbReference type="GO" id="GO:0043023">
    <property type="term" value="F:ribosomal large subunit binding"/>
    <property type="evidence" value="ECO:0007669"/>
    <property type="project" value="TreeGrafter"/>
</dbReference>
<comment type="catalytic activity">
    <reaction evidence="1">
        <text>S-ubiquitinyl-[E2 ubiquitin-conjugating enzyme]-L-cysteine + [acceptor protein]-L-lysine = [E2 ubiquitin-conjugating enzyme]-L-cysteine + N(6)-ubiquitinyl-[acceptor protein]-L-lysine.</text>
        <dbReference type="EC" id="2.3.2.27"/>
    </reaction>
</comment>
<comment type="function">
    <text evidence="1">E3 ubiquitin-protein ligase. Component of the ribosome quality control complex (RQC), a ribosome-associated complex that mediates ubiquitination and extraction of incompletely synthesized nascent chains for proteasomal degradation.</text>
</comment>
<comment type="caution">
    <text evidence="4">The sequence shown here is derived from an EMBL/GenBank/DDBJ whole genome shotgun (WGS) entry which is preliminary data.</text>
</comment>
<dbReference type="InterPro" id="IPR016024">
    <property type="entry name" value="ARM-type_fold"/>
</dbReference>
<comment type="subunit">
    <text evidence="1">Component of the ribosome quality control complex (RQC).</text>
</comment>
<comment type="similarity">
    <text evidence="1">Belongs to the LTN1 family.</text>
</comment>
<keyword evidence="1" id="KW-0808">Transferase</keyword>
<keyword evidence="5" id="KW-1185">Reference proteome</keyword>
<feature type="compositionally biased region" description="Polar residues" evidence="2">
    <location>
        <begin position="9"/>
        <end position="20"/>
    </location>
</feature>
<dbReference type="STRING" id="299467.A0A443S930"/>
<dbReference type="EMBL" id="NCKV01005436">
    <property type="protein sequence ID" value="RWS24068.1"/>
    <property type="molecule type" value="Genomic_DNA"/>
</dbReference>
<dbReference type="Proteomes" id="UP000288716">
    <property type="component" value="Unassembled WGS sequence"/>
</dbReference>
<evidence type="ECO:0000313" key="5">
    <source>
        <dbReference type="Proteomes" id="UP000288716"/>
    </source>
</evidence>
<dbReference type="PANTHER" id="PTHR12389:SF0">
    <property type="entry name" value="E3 UBIQUITIN-PROTEIN LIGASE LISTERIN"/>
    <property type="match status" value="1"/>
</dbReference>
<dbReference type="GO" id="GO:0072344">
    <property type="term" value="P:rescue of stalled ribosome"/>
    <property type="evidence" value="ECO:0007669"/>
    <property type="project" value="UniProtKB-UniRule"/>
</dbReference>
<organism evidence="4 5">
    <name type="scientific">Leptotrombidium deliense</name>
    <dbReference type="NCBI Taxonomy" id="299467"/>
    <lineage>
        <taxon>Eukaryota</taxon>
        <taxon>Metazoa</taxon>
        <taxon>Ecdysozoa</taxon>
        <taxon>Arthropoda</taxon>
        <taxon>Chelicerata</taxon>
        <taxon>Arachnida</taxon>
        <taxon>Acari</taxon>
        <taxon>Acariformes</taxon>
        <taxon>Trombidiformes</taxon>
        <taxon>Prostigmata</taxon>
        <taxon>Anystina</taxon>
        <taxon>Parasitengona</taxon>
        <taxon>Trombiculoidea</taxon>
        <taxon>Trombiculidae</taxon>
        <taxon>Leptotrombidium</taxon>
    </lineage>
</organism>
<proteinExistence type="inferred from homology"/>
<dbReference type="InterPro" id="IPR054476">
    <property type="entry name" value="Ltn1_N"/>
</dbReference>
<evidence type="ECO:0000256" key="2">
    <source>
        <dbReference type="SAM" id="MobiDB-lite"/>
    </source>
</evidence>
<feature type="region of interest" description="Disordered" evidence="2">
    <location>
        <begin position="1"/>
        <end position="22"/>
    </location>
</feature>
<dbReference type="GO" id="GO:0016567">
    <property type="term" value="P:protein ubiquitination"/>
    <property type="evidence" value="ECO:0007669"/>
    <property type="project" value="UniProtKB-UniPathway"/>
</dbReference>
<dbReference type="PANTHER" id="PTHR12389">
    <property type="entry name" value="ZINC FINGER PROTEIN 294"/>
    <property type="match status" value="1"/>
</dbReference>
<dbReference type="GO" id="GO:1990112">
    <property type="term" value="C:RQC complex"/>
    <property type="evidence" value="ECO:0007669"/>
    <property type="project" value="UniProtKB-UniRule"/>
</dbReference>
<dbReference type="UniPathway" id="UPA00143"/>
<evidence type="ECO:0000313" key="4">
    <source>
        <dbReference type="EMBL" id="RWS24068.1"/>
    </source>
</evidence>
<keyword evidence="1" id="KW-0862">Zinc</keyword>
<dbReference type="AlphaFoldDB" id="A0A443S930"/>
<dbReference type="GO" id="GO:0008270">
    <property type="term" value="F:zinc ion binding"/>
    <property type="evidence" value="ECO:0007669"/>
    <property type="project" value="UniProtKB-KW"/>
</dbReference>
<evidence type="ECO:0000256" key="1">
    <source>
        <dbReference type="RuleBase" id="RU367090"/>
    </source>
</evidence>
<keyword evidence="1" id="KW-0479">Metal-binding</keyword>
<keyword evidence="1" id="KW-0833">Ubl conjugation pathway</keyword>
<dbReference type="GO" id="GO:1990116">
    <property type="term" value="P:ribosome-associated ubiquitin-dependent protein catabolic process"/>
    <property type="evidence" value="ECO:0007669"/>
    <property type="project" value="UniProtKB-UniRule"/>
</dbReference>
<dbReference type="EC" id="2.3.2.27" evidence="1"/>
<dbReference type="GO" id="GO:0061630">
    <property type="term" value="F:ubiquitin protein ligase activity"/>
    <property type="evidence" value="ECO:0007669"/>
    <property type="project" value="UniProtKB-UniRule"/>
</dbReference>
<name>A0A443S930_9ACAR</name>
<dbReference type="VEuPathDB" id="VectorBase:LDEU007972"/>
<dbReference type="GO" id="GO:0005829">
    <property type="term" value="C:cytosol"/>
    <property type="evidence" value="ECO:0007669"/>
    <property type="project" value="UniProtKB-UniRule"/>
</dbReference>